<evidence type="ECO:0000256" key="2">
    <source>
        <dbReference type="ARBA" id="ARBA00022692"/>
    </source>
</evidence>
<comment type="subcellular location">
    <subcellularLocation>
        <location evidence="6">Nucleus outer membrane</location>
        <topology evidence="6">Single-pass membrane protein</topology>
    </subcellularLocation>
</comment>
<accession>A0A0D3IMF4</accession>
<comment type="similarity">
    <text evidence="1">Belongs to the TMEM53 family.</text>
</comment>
<evidence type="ECO:0000313" key="8">
    <source>
        <dbReference type="EnsemblProtists" id="EOD12439"/>
    </source>
</evidence>
<protein>
    <submittedName>
        <fullName evidence="8">Uncharacterized protein</fullName>
    </submittedName>
</protein>
<dbReference type="RefSeq" id="XP_005764868.1">
    <property type="nucleotide sequence ID" value="XM_005764811.1"/>
</dbReference>
<evidence type="ECO:0000256" key="3">
    <source>
        <dbReference type="ARBA" id="ARBA00022989"/>
    </source>
</evidence>
<feature type="transmembrane region" description="Helical" evidence="7">
    <location>
        <begin position="560"/>
        <end position="586"/>
    </location>
</feature>
<dbReference type="InterPro" id="IPR029058">
    <property type="entry name" value="AB_hydrolase_fold"/>
</dbReference>
<feature type="transmembrane region" description="Helical" evidence="7">
    <location>
        <begin position="413"/>
        <end position="438"/>
    </location>
</feature>
<feature type="transmembrane region" description="Helical" evidence="7">
    <location>
        <begin position="458"/>
        <end position="480"/>
    </location>
</feature>
<dbReference type="PaxDb" id="2903-EOD12439"/>
<evidence type="ECO:0000256" key="1">
    <source>
        <dbReference type="ARBA" id="ARBA00007387"/>
    </source>
</evidence>
<dbReference type="PANTHER" id="PTHR12265:SF30">
    <property type="entry name" value="TRANSMEMBRANE PROTEIN 53"/>
    <property type="match status" value="1"/>
</dbReference>
<dbReference type="KEGG" id="ehx:EMIHUDRAFT_464869"/>
<evidence type="ECO:0000256" key="6">
    <source>
        <dbReference type="ARBA" id="ARBA00034303"/>
    </source>
</evidence>
<dbReference type="HOGENOM" id="CLU_436444_0_0_1"/>
<dbReference type="AlphaFoldDB" id="A0A0D3IMF4"/>
<evidence type="ECO:0000256" key="5">
    <source>
        <dbReference type="ARBA" id="ARBA00023242"/>
    </source>
</evidence>
<feature type="transmembrane region" description="Helical" evidence="7">
    <location>
        <begin position="526"/>
        <end position="548"/>
    </location>
</feature>
<keyword evidence="2 7" id="KW-0812">Transmembrane</keyword>
<dbReference type="Pfam" id="PF05705">
    <property type="entry name" value="DUF829"/>
    <property type="match status" value="1"/>
</dbReference>
<dbReference type="Proteomes" id="UP000013827">
    <property type="component" value="Unassembled WGS sequence"/>
</dbReference>
<keyword evidence="5" id="KW-0539">Nucleus</keyword>
<keyword evidence="9" id="KW-1185">Reference proteome</keyword>
<keyword evidence="3 7" id="KW-1133">Transmembrane helix</keyword>
<evidence type="ECO:0000256" key="4">
    <source>
        <dbReference type="ARBA" id="ARBA00023136"/>
    </source>
</evidence>
<sequence>MPPTEFGATPVGGAGGDPMSNMSEDEVFAALADRLDVAAAQPLAVAALSSPPLAKRLLAALLDLATGPDKGQQAATAALALAFQVALSQDGTAVARYAAAADDQAPPVGVLLLGFGGASQQALRPHAEFYQRLWPAWRVVATTRAGVVGEHAAAAYAEQRRNVCDALHGCGRLLVHILSNNGHYLWVDLLRSAVGQACFADRLAGLIFDCAAVEMSALAASSMEAVVLQTVRAGALHHGLTATLRDEAAQARLQAVGAALVSSDFSLGAGGAPGAASVFEAQAALEPRAPALVLTSEQDAVLPAAGVRAFAASLRTKDRAARLEVLRGQHVQLLRSDPKAFAVAVHNHVGVCELPGPQVDMARVLELQADLLADDVEVRLRSYHVGFCCGDGDYLNCSITGTEDSDCTYPHSAAGLLAAVLMAGFPLASVSKISLGLLELAGRSAAIRLSPLAAAMQLWSLFWVVSGGSLPYTLFAVYFIDAMQLFAHLVLWATRLCLIVPPPPAPLDGLAAPKRTNACVSRRRRAGLALAGTTLRLAALLMVTGVSLSFDKRREDLTEMVLLGCYGTALLLHCVAHVAWIGFALLSPSEEGGAAARPTAQRLASRLGSLVFRRSSACGPPRISARI</sequence>
<reference evidence="9" key="1">
    <citation type="journal article" date="2013" name="Nature">
        <title>Pan genome of the phytoplankton Emiliania underpins its global distribution.</title>
        <authorList>
            <person name="Read B.A."/>
            <person name="Kegel J."/>
            <person name="Klute M.J."/>
            <person name="Kuo A."/>
            <person name="Lefebvre S.C."/>
            <person name="Maumus F."/>
            <person name="Mayer C."/>
            <person name="Miller J."/>
            <person name="Monier A."/>
            <person name="Salamov A."/>
            <person name="Young J."/>
            <person name="Aguilar M."/>
            <person name="Claverie J.M."/>
            <person name="Frickenhaus S."/>
            <person name="Gonzalez K."/>
            <person name="Herman E.K."/>
            <person name="Lin Y.C."/>
            <person name="Napier J."/>
            <person name="Ogata H."/>
            <person name="Sarno A.F."/>
            <person name="Shmutz J."/>
            <person name="Schroeder D."/>
            <person name="de Vargas C."/>
            <person name="Verret F."/>
            <person name="von Dassow P."/>
            <person name="Valentin K."/>
            <person name="Van de Peer Y."/>
            <person name="Wheeler G."/>
            <person name="Dacks J.B."/>
            <person name="Delwiche C.F."/>
            <person name="Dyhrman S.T."/>
            <person name="Glockner G."/>
            <person name="John U."/>
            <person name="Richards T."/>
            <person name="Worden A.Z."/>
            <person name="Zhang X."/>
            <person name="Grigoriev I.V."/>
            <person name="Allen A.E."/>
            <person name="Bidle K."/>
            <person name="Borodovsky M."/>
            <person name="Bowler C."/>
            <person name="Brownlee C."/>
            <person name="Cock J.M."/>
            <person name="Elias M."/>
            <person name="Gladyshev V.N."/>
            <person name="Groth M."/>
            <person name="Guda C."/>
            <person name="Hadaegh A."/>
            <person name="Iglesias-Rodriguez M.D."/>
            <person name="Jenkins J."/>
            <person name="Jones B.M."/>
            <person name="Lawson T."/>
            <person name="Leese F."/>
            <person name="Lindquist E."/>
            <person name="Lobanov A."/>
            <person name="Lomsadze A."/>
            <person name="Malik S.B."/>
            <person name="Marsh M.E."/>
            <person name="Mackinder L."/>
            <person name="Mock T."/>
            <person name="Mueller-Roeber B."/>
            <person name="Pagarete A."/>
            <person name="Parker M."/>
            <person name="Probert I."/>
            <person name="Quesneville H."/>
            <person name="Raines C."/>
            <person name="Rensing S.A."/>
            <person name="Riano-Pachon D.M."/>
            <person name="Richier S."/>
            <person name="Rokitta S."/>
            <person name="Shiraiwa Y."/>
            <person name="Soanes D.M."/>
            <person name="van der Giezen M."/>
            <person name="Wahlund T.M."/>
            <person name="Williams B."/>
            <person name="Wilson W."/>
            <person name="Wolfe G."/>
            <person name="Wurch L.L."/>
        </authorList>
    </citation>
    <scope>NUCLEOTIDE SEQUENCE</scope>
</reference>
<evidence type="ECO:0000256" key="7">
    <source>
        <dbReference type="SAM" id="Phobius"/>
    </source>
</evidence>
<proteinExistence type="inferred from homology"/>
<dbReference type="InterPro" id="IPR008547">
    <property type="entry name" value="DUF829_TMEM53"/>
</dbReference>
<name>A0A0D3IMF4_EMIH1</name>
<dbReference type="GeneID" id="17258509"/>
<dbReference type="SUPFAM" id="SSF53474">
    <property type="entry name" value="alpha/beta-Hydrolases"/>
    <property type="match status" value="1"/>
</dbReference>
<dbReference type="PANTHER" id="PTHR12265">
    <property type="entry name" value="TRANSMEMBRANE PROTEIN 53"/>
    <property type="match status" value="1"/>
</dbReference>
<reference evidence="8" key="2">
    <citation type="submission" date="2024-10" db="UniProtKB">
        <authorList>
            <consortium name="EnsemblProtists"/>
        </authorList>
    </citation>
    <scope>IDENTIFICATION</scope>
</reference>
<dbReference type="GO" id="GO:0005640">
    <property type="term" value="C:nuclear outer membrane"/>
    <property type="evidence" value="ECO:0007669"/>
    <property type="project" value="UniProtKB-SubCell"/>
</dbReference>
<dbReference type="EnsemblProtists" id="EOD12439">
    <property type="protein sequence ID" value="EOD12439"/>
    <property type="gene ID" value="EMIHUDRAFT_464869"/>
</dbReference>
<evidence type="ECO:0000313" key="9">
    <source>
        <dbReference type="Proteomes" id="UP000013827"/>
    </source>
</evidence>
<organism evidence="8 9">
    <name type="scientific">Emiliania huxleyi (strain CCMP1516)</name>
    <dbReference type="NCBI Taxonomy" id="280463"/>
    <lineage>
        <taxon>Eukaryota</taxon>
        <taxon>Haptista</taxon>
        <taxon>Haptophyta</taxon>
        <taxon>Prymnesiophyceae</taxon>
        <taxon>Isochrysidales</taxon>
        <taxon>Noelaerhabdaceae</taxon>
        <taxon>Emiliania</taxon>
    </lineage>
</organism>
<keyword evidence="4 7" id="KW-0472">Membrane</keyword>